<dbReference type="VEuPathDB" id="FungiDB:MPH_11329"/>
<evidence type="ECO:0000256" key="1">
    <source>
        <dbReference type="ARBA" id="ARBA00006484"/>
    </source>
</evidence>
<dbReference type="PRINTS" id="PR00080">
    <property type="entry name" value="SDRFAMILY"/>
</dbReference>
<evidence type="ECO:0000256" key="2">
    <source>
        <dbReference type="ARBA" id="ARBA00022857"/>
    </source>
</evidence>
<dbReference type="GO" id="GO:0016491">
    <property type="term" value="F:oxidoreductase activity"/>
    <property type="evidence" value="ECO:0007669"/>
    <property type="project" value="UniProtKB-KW"/>
</dbReference>
<feature type="domain" description="Ketoreductase" evidence="4">
    <location>
        <begin position="14"/>
        <end position="214"/>
    </location>
</feature>
<dbReference type="InterPro" id="IPR020904">
    <property type="entry name" value="Sc_DH/Rdtase_CS"/>
</dbReference>
<accession>K2RBA4</accession>
<dbReference type="HOGENOM" id="CLU_010194_1_3_1"/>
<evidence type="ECO:0000313" key="5">
    <source>
        <dbReference type="EMBL" id="EKG11833.1"/>
    </source>
</evidence>
<evidence type="ECO:0000259" key="4">
    <source>
        <dbReference type="SMART" id="SM00822"/>
    </source>
</evidence>
<dbReference type="InterPro" id="IPR036291">
    <property type="entry name" value="NAD(P)-bd_dom_sf"/>
</dbReference>
<comment type="caution">
    <text evidence="5">The sequence shown here is derived from an EMBL/GenBank/DDBJ whole genome shotgun (WGS) entry which is preliminary data.</text>
</comment>
<organism evidence="5 6">
    <name type="scientific">Macrophomina phaseolina (strain MS6)</name>
    <name type="common">Charcoal rot fungus</name>
    <dbReference type="NCBI Taxonomy" id="1126212"/>
    <lineage>
        <taxon>Eukaryota</taxon>
        <taxon>Fungi</taxon>
        <taxon>Dikarya</taxon>
        <taxon>Ascomycota</taxon>
        <taxon>Pezizomycotina</taxon>
        <taxon>Dothideomycetes</taxon>
        <taxon>Dothideomycetes incertae sedis</taxon>
        <taxon>Botryosphaeriales</taxon>
        <taxon>Botryosphaeriaceae</taxon>
        <taxon>Macrophomina</taxon>
    </lineage>
</organism>
<dbReference type="Pfam" id="PF13561">
    <property type="entry name" value="adh_short_C2"/>
    <property type="match status" value="1"/>
</dbReference>
<dbReference type="FunFam" id="3.40.50.720:FF:000374">
    <property type="entry name" value="3-oxoacyl-(Acyl-carrier-protein) reductase"/>
    <property type="match status" value="1"/>
</dbReference>
<dbReference type="EMBL" id="AHHD01000467">
    <property type="protein sequence ID" value="EKG11833.1"/>
    <property type="molecule type" value="Genomic_DNA"/>
</dbReference>
<sequence length="266" mass="27197">MSTSPSPPLSLAGKVAIVTGGSRGIGAATALELAKRGAKVAITFVSPSSAKLADGIVSQIESLNNGAAAVKIQADMHDPSSADKIVQETVAAFGDSIDILVNNAGVELAESPLGAITPEAYANVMDVNLRSVVFLTQAVLPRLRSPGRIINISSALARIAIPGASVYAATKAGLEALTRIWASELGAASHTVNAVAPAATLTDMMDRALQVPEIAQLTEMQKAMTPMEHRLGTAEDIALAVALVAEPASRWITGQTIQAGGGLVMT</sequence>
<evidence type="ECO:0000256" key="3">
    <source>
        <dbReference type="ARBA" id="ARBA00023002"/>
    </source>
</evidence>
<dbReference type="PRINTS" id="PR00081">
    <property type="entry name" value="GDHRDH"/>
</dbReference>
<keyword evidence="2" id="KW-0521">NADP</keyword>
<dbReference type="SUPFAM" id="SSF51735">
    <property type="entry name" value="NAD(P)-binding Rossmann-fold domains"/>
    <property type="match status" value="1"/>
</dbReference>
<dbReference type="PROSITE" id="PS00061">
    <property type="entry name" value="ADH_SHORT"/>
    <property type="match status" value="1"/>
</dbReference>
<dbReference type="STRING" id="1126212.K2RBA4"/>
<comment type="similarity">
    <text evidence="1">Belongs to the short-chain dehydrogenases/reductases (SDR) family.</text>
</comment>
<dbReference type="InParanoid" id="K2RBA4"/>
<dbReference type="Proteomes" id="UP000007129">
    <property type="component" value="Unassembled WGS sequence"/>
</dbReference>
<keyword evidence="3" id="KW-0560">Oxidoreductase</keyword>
<dbReference type="OrthoDB" id="47007at2759"/>
<reference evidence="5 6" key="1">
    <citation type="journal article" date="2012" name="BMC Genomics">
        <title>Tools to kill: Genome of one of the most destructive plant pathogenic fungi Macrophomina phaseolina.</title>
        <authorList>
            <person name="Islam M.S."/>
            <person name="Haque M.S."/>
            <person name="Islam M.M."/>
            <person name="Emdad E.M."/>
            <person name="Halim A."/>
            <person name="Hossen Q.M.M."/>
            <person name="Hossain M.Z."/>
            <person name="Ahmed B."/>
            <person name="Rahim S."/>
            <person name="Rahman M.S."/>
            <person name="Alam M.M."/>
            <person name="Hou S."/>
            <person name="Wan X."/>
            <person name="Saito J.A."/>
            <person name="Alam M."/>
        </authorList>
    </citation>
    <scope>NUCLEOTIDE SEQUENCE [LARGE SCALE GENOMIC DNA]</scope>
    <source>
        <strain evidence="5 6">MS6</strain>
    </source>
</reference>
<dbReference type="AlphaFoldDB" id="K2RBA4"/>
<dbReference type="PANTHER" id="PTHR43639:SF1">
    <property type="entry name" value="SHORT-CHAIN DEHYDROGENASE_REDUCTASE FAMILY PROTEIN"/>
    <property type="match status" value="1"/>
</dbReference>
<protein>
    <submittedName>
        <fullName evidence="5">Short-chain dehydrogenase/reductase SDR</fullName>
    </submittedName>
</protein>
<dbReference type="Gene3D" id="3.40.50.720">
    <property type="entry name" value="NAD(P)-binding Rossmann-like Domain"/>
    <property type="match status" value="1"/>
</dbReference>
<dbReference type="PANTHER" id="PTHR43639">
    <property type="entry name" value="OXIDOREDUCTASE, SHORT-CHAIN DEHYDROGENASE/REDUCTASE FAMILY (AFU_ORTHOLOGUE AFUA_5G02870)"/>
    <property type="match status" value="1"/>
</dbReference>
<dbReference type="SMART" id="SM00822">
    <property type="entry name" value="PKS_KR"/>
    <property type="match status" value="1"/>
</dbReference>
<proteinExistence type="inferred from homology"/>
<dbReference type="InterPro" id="IPR057326">
    <property type="entry name" value="KR_dom"/>
</dbReference>
<gene>
    <name evidence="5" type="ORF">MPH_11329</name>
</gene>
<evidence type="ECO:0000313" key="6">
    <source>
        <dbReference type="Proteomes" id="UP000007129"/>
    </source>
</evidence>
<dbReference type="InterPro" id="IPR002347">
    <property type="entry name" value="SDR_fam"/>
</dbReference>
<dbReference type="eggNOG" id="KOG0725">
    <property type="taxonomic scope" value="Eukaryota"/>
</dbReference>
<name>K2RBA4_MACPH</name>